<keyword evidence="2" id="KW-0479">Metal-binding</keyword>
<evidence type="ECO:0000256" key="5">
    <source>
        <dbReference type="SAM" id="MobiDB-lite"/>
    </source>
</evidence>
<dbReference type="Pfam" id="PF04082">
    <property type="entry name" value="Fungal_trans"/>
    <property type="match status" value="1"/>
</dbReference>
<dbReference type="CDD" id="cd00067">
    <property type="entry name" value="GAL4"/>
    <property type="match status" value="1"/>
</dbReference>
<feature type="region of interest" description="Disordered" evidence="5">
    <location>
        <begin position="732"/>
        <end position="814"/>
    </location>
</feature>
<feature type="compositionally biased region" description="Polar residues" evidence="5">
    <location>
        <begin position="1024"/>
        <end position="1058"/>
    </location>
</feature>
<dbReference type="Proteomes" id="UP000567179">
    <property type="component" value="Unassembled WGS sequence"/>
</dbReference>
<organism evidence="8 9">
    <name type="scientific">Psilocybe cf. subviscida</name>
    <dbReference type="NCBI Taxonomy" id="2480587"/>
    <lineage>
        <taxon>Eukaryota</taxon>
        <taxon>Fungi</taxon>
        <taxon>Dikarya</taxon>
        <taxon>Basidiomycota</taxon>
        <taxon>Agaricomycotina</taxon>
        <taxon>Agaricomycetes</taxon>
        <taxon>Agaricomycetidae</taxon>
        <taxon>Agaricales</taxon>
        <taxon>Agaricineae</taxon>
        <taxon>Strophariaceae</taxon>
        <taxon>Psilocybe</taxon>
    </lineage>
</organism>
<dbReference type="InterPro" id="IPR017896">
    <property type="entry name" value="4Fe4S_Fe-S-bd"/>
</dbReference>
<proteinExistence type="predicted"/>
<evidence type="ECO:0000256" key="3">
    <source>
        <dbReference type="ARBA" id="ARBA00023242"/>
    </source>
</evidence>
<comment type="subcellular location">
    <subcellularLocation>
        <location evidence="1">Nucleus</location>
    </subcellularLocation>
</comment>
<dbReference type="InterPro" id="IPR007219">
    <property type="entry name" value="XnlR_reg_dom"/>
</dbReference>
<feature type="compositionally biased region" description="Polar residues" evidence="5">
    <location>
        <begin position="131"/>
        <end position="140"/>
    </location>
</feature>
<evidence type="ECO:0000313" key="9">
    <source>
        <dbReference type="Proteomes" id="UP000567179"/>
    </source>
</evidence>
<evidence type="ECO:0000259" key="7">
    <source>
        <dbReference type="PROSITE" id="PS51379"/>
    </source>
</evidence>
<dbReference type="PROSITE" id="PS50048">
    <property type="entry name" value="ZN2_CY6_FUNGAL_2"/>
    <property type="match status" value="1"/>
</dbReference>
<dbReference type="EMBL" id="JAACJJ010000015">
    <property type="protein sequence ID" value="KAF5325497.1"/>
    <property type="molecule type" value="Genomic_DNA"/>
</dbReference>
<dbReference type="OrthoDB" id="424974at2759"/>
<dbReference type="GO" id="GO:0006351">
    <property type="term" value="P:DNA-templated transcription"/>
    <property type="evidence" value="ECO:0007669"/>
    <property type="project" value="InterPro"/>
</dbReference>
<feature type="compositionally biased region" description="Polar residues" evidence="5">
    <location>
        <begin position="1082"/>
        <end position="1097"/>
    </location>
</feature>
<dbReference type="SUPFAM" id="SSF57701">
    <property type="entry name" value="Zn2/Cys6 DNA-binding domain"/>
    <property type="match status" value="1"/>
</dbReference>
<keyword evidence="3" id="KW-0539">Nucleus</keyword>
<comment type="caution">
    <text evidence="8">The sequence shown here is derived from an EMBL/GenBank/DDBJ whole genome shotgun (WGS) entry which is preliminary data.</text>
</comment>
<dbReference type="Gene3D" id="4.10.240.10">
    <property type="entry name" value="Zn(2)-C6 fungal-type DNA-binding domain"/>
    <property type="match status" value="1"/>
</dbReference>
<evidence type="ECO:0000256" key="2">
    <source>
        <dbReference type="ARBA" id="ARBA00022723"/>
    </source>
</evidence>
<dbReference type="GO" id="GO:0003677">
    <property type="term" value="F:DNA binding"/>
    <property type="evidence" value="ECO:0007669"/>
    <property type="project" value="InterPro"/>
</dbReference>
<dbReference type="AlphaFoldDB" id="A0A8H5F6N7"/>
<feature type="compositionally biased region" description="Low complexity" evidence="5">
    <location>
        <begin position="976"/>
        <end position="987"/>
    </location>
</feature>
<feature type="compositionally biased region" description="Polar residues" evidence="5">
    <location>
        <begin position="210"/>
        <end position="232"/>
    </location>
</feature>
<feature type="compositionally biased region" description="Basic and acidic residues" evidence="5">
    <location>
        <begin position="945"/>
        <end position="961"/>
    </location>
</feature>
<dbReference type="PANTHER" id="PTHR31001:SF56">
    <property type="entry name" value="ZN(2)-C6 FUNGAL-TYPE DOMAIN-CONTAINING PROTEIN"/>
    <property type="match status" value="1"/>
</dbReference>
<evidence type="ECO:0000313" key="8">
    <source>
        <dbReference type="EMBL" id="KAF5325497.1"/>
    </source>
</evidence>
<dbReference type="PROSITE" id="PS00463">
    <property type="entry name" value="ZN2_CY6_FUNGAL_1"/>
    <property type="match status" value="1"/>
</dbReference>
<feature type="compositionally biased region" description="Polar residues" evidence="5">
    <location>
        <begin position="767"/>
        <end position="813"/>
    </location>
</feature>
<feature type="region of interest" description="Disordered" evidence="5">
    <location>
        <begin position="897"/>
        <end position="993"/>
    </location>
</feature>
<name>A0A8H5F6N7_9AGAR</name>
<feature type="region of interest" description="Disordered" evidence="5">
    <location>
        <begin position="1007"/>
        <end position="1105"/>
    </location>
</feature>
<feature type="coiled-coil region" evidence="4">
    <location>
        <begin position="75"/>
        <end position="102"/>
    </location>
</feature>
<feature type="compositionally biased region" description="Basic and acidic residues" evidence="5">
    <location>
        <begin position="917"/>
        <end position="928"/>
    </location>
</feature>
<dbReference type="GO" id="GO:0000981">
    <property type="term" value="F:DNA-binding transcription factor activity, RNA polymerase II-specific"/>
    <property type="evidence" value="ECO:0007669"/>
    <property type="project" value="InterPro"/>
</dbReference>
<evidence type="ECO:0000259" key="6">
    <source>
        <dbReference type="PROSITE" id="PS50048"/>
    </source>
</evidence>
<dbReference type="CDD" id="cd12148">
    <property type="entry name" value="fungal_TF_MHR"/>
    <property type="match status" value="1"/>
</dbReference>
<feature type="compositionally biased region" description="Basic and acidic residues" evidence="5">
    <location>
        <begin position="745"/>
        <end position="759"/>
    </location>
</feature>
<reference evidence="8 9" key="1">
    <citation type="journal article" date="2020" name="ISME J.">
        <title>Uncovering the hidden diversity of litter-decomposition mechanisms in mushroom-forming fungi.</title>
        <authorList>
            <person name="Floudas D."/>
            <person name="Bentzer J."/>
            <person name="Ahren D."/>
            <person name="Johansson T."/>
            <person name="Persson P."/>
            <person name="Tunlid A."/>
        </authorList>
    </citation>
    <scope>NUCLEOTIDE SEQUENCE [LARGE SCALE GENOMIC DNA]</scope>
    <source>
        <strain evidence="8 9">CBS 101986</strain>
    </source>
</reference>
<feature type="region of interest" description="Disordered" evidence="5">
    <location>
        <begin position="128"/>
        <end position="150"/>
    </location>
</feature>
<feature type="domain" description="Zn(2)-C6 fungal-type" evidence="6">
    <location>
        <begin position="28"/>
        <end position="57"/>
    </location>
</feature>
<protein>
    <recommendedName>
        <fullName evidence="10">Zn(2)-C6 fungal-type domain-containing protein</fullName>
    </recommendedName>
</protein>
<feature type="region of interest" description="Disordered" evidence="5">
    <location>
        <begin position="181"/>
        <end position="232"/>
    </location>
</feature>
<feature type="region of interest" description="Disordered" evidence="5">
    <location>
        <begin position="1"/>
        <end position="26"/>
    </location>
</feature>
<dbReference type="InterPro" id="IPR001138">
    <property type="entry name" value="Zn2Cys6_DnaBD"/>
</dbReference>
<evidence type="ECO:0000256" key="4">
    <source>
        <dbReference type="SAM" id="Coils"/>
    </source>
</evidence>
<keyword evidence="9" id="KW-1185">Reference proteome</keyword>
<dbReference type="PROSITE" id="PS51379">
    <property type="entry name" value="4FE4S_FER_2"/>
    <property type="match status" value="1"/>
</dbReference>
<sequence length="1250" mass="137755">MPQAPSRKAGSNQRAQDKESKRANGSLSCAECRRLKLKCDKAVPCSSCKRRGCSEICPNGSLRTGQGTRFVLADTEALHQKIATMSDRIRQLEDALTILQSTVSGSEPHPLLSRDLLKIKSSLELHAASGANDSDGSPSRQPEEEADLEQSIDSFGTLAIRDDGAATFYGRSAGQESLLIGESSTTPPASDIEPSPYFSAGSSHMEYHRQNQLQRPDSYSQQSHDGRPQPTSAISALADMFPLAPSISTTLSSTTVLSPLSAATASMTHALERLSLSDLVNNYLPPADEAHRLMQLYLEQAPWFFGAVTRRQVEEEIIPLWYGDNASPNVHTPAGAIVRHNSVIGSPGTSSSKTDRSKSAHDLALLFIIFCFGAMTDTNLAAPPDNAPAEKYYQLTKAALSLDPGSPRDGKTSRNGLFERPPSVASVQTLSLMAIYEGICSGENSIESTWALMGLSCKLAQSVGLHRDCARWNLTPAEVQKRRGLFWELFITDCWQSLATGRIATFSLPFVDCELPADPDQTIADDGSTQPSFPYWKAKFGAECVSAVVQGTLTSRAPKYSIIIELDRKVRDIPLPQYSQGTPPVGVGLAKTMSHFMPQNYRELTLLYVHRIFFLHAITSHPTDPLKSQYAPSFLAGYRSACTIIALVRKQFELFPAQIARFWVLWTHAFSGAVMLSSVPTRSPEAKIAAAAMLEFKNACDLFESAAAYGGRAVKFLPILRRLQTKAQKSFRDLNNGVPPNARNDIFKPSRPNDNKDEFSIFGGKTHTITTKSTPPVTAASTPANHGMSVDNSAKSSPSGDSPQQMFTDNPSFANVHPSLVSELNSFQGQIRAQMHTAYRSGEELFLGAPMAVDSAGPSTAGPASVPTQQYYSPHAAVNSPLEHRPAGEQNKYGIYQQQQNQQQQIKRRQSSQQELHQQRAEAERLERQNQQAALQQQQRMHQSRQHEMQTEGYHHQRQEPQHPQQRAMSHSTPAQQQVPLQQSQQQYRPDYHQPHAPEQYQQAYNSGGSEHAYAHDDRAAQAPSRSYVQQQPLSQTRHQESPYQYQTPPSGQISQVTVLPHNNPPPQTYQHPAPRQHPAAHQQSTAYQHSSEPQHSAGQQYQVGQQYTGATEPPIYTEQVPQEQHSMYQVTSEYPHRQPPPETVHPIAGQRGSYSQAPSTTYAEQHPHPLPAGGYNGTAEYKYWPAAQQQSFALSNQQAAGMHYGAGPSQQHYTPDGALQGIAADDRGLQETWQSFMTKVGSPRQFLED</sequence>
<evidence type="ECO:0000256" key="1">
    <source>
        <dbReference type="ARBA" id="ARBA00004123"/>
    </source>
</evidence>
<dbReference type="GO" id="GO:0008270">
    <property type="term" value="F:zinc ion binding"/>
    <property type="evidence" value="ECO:0007669"/>
    <property type="project" value="InterPro"/>
</dbReference>
<dbReference type="InterPro" id="IPR036864">
    <property type="entry name" value="Zn2-C6_fun-type_DNA-bd_sf"/>
</dbReference>
<dbReference type="PANTHER" id="PTHR31001">
    <property type="entry name" value="UNCHARACTERIZED TRANSCRIPTIONAL REGULATORY PROTEIN"/>
    <property type="match status" value="1"/>
</dbReference>
<dbReference type="GO" id="GO:0005634">
    <property type="term" value="C:nucleus"/>
    <property type="evidence" value="ECO:0007669"/>
    <property type="project" value="UniProtKB-SubCell"/>
</dbReference>
<gene>
    <name evidence="8" type="ORF">D9619_009726</name>
</gene>
<keyword evidence="4" id="KW-0175">Coiled coil</keyword>
<feature type="domain" description="4Fe-4S ferredoxin-type" evidence="7">
    <location>
        <begin position="35"/>
        <end position="67"/>
    </location>
</feature>
<dbReference type="InterPro" id="IPR050613">
    <property type="entry name" value="Sec_Metabolite_Reg"/>
</dbReference>
<dbReference type="SMART" id="SM00066">
    <property type="entry name" value="GAL4"/>
    <property type="match status" value="1"/>
</dbReference>
<accession>A0A8H5F6N7</accession>
<dbReference type="SMART" id="SM00906">
    <property type="entry name" value="Fungal_trans"/>
    <property type="match status" value="1"/>
</dbReference>
<feature type="compositionally biased region" description="Low complexity" evidence="5">
    <location>
        <begin position="929"/>
        <end position="941"/>
    </location>
</feature>
<evidence type="ECO:0008006" key="10">
    <source>
        <dbReference type="Google" id="ProtNLM"/>
    </source>
</evidence>